<name>A0A1B8PE67_HAEHA</name>
<reference evidence="1 2" key="1">
    <citation type="submission" date="2016-06" db="EMBL/GenBank/DDBJ databases">
        <title>Draft genome of Haemophilus haemolyticus CCUG 24149.</title>
        <authorList>
            <person name="Engstrom-Jakobsson H."/>
            <person name="Salva-Serra F."/>
            <person name="Thorell K."/>
            <person name="Gonzales-Siles L."/>
            <person name="Karlsson R."/>
            <person name="Boulund F."/>
            <person name="Engstrand L."/>
            <person name="Kristiansson E."/>
            <person name="Moore E."/>
        </authorList>
    </citation>
    <scope>NUCLEOTIDE SEQUENCE [LARGE SCALE GENOMIC DNA]</scope>
    <source>
        <strain evidence="1 2">CCUG 24149</strain>
    </source>
</reference>
<dbReference type="RefSeq" id="WP_065246596.1">
    <property type="nucleotide sequence ID" value="NZ_LZDL01000027.1"/>
</dbReference>
<evidence type="ECO:0000313" key="1">
    <source>
        <dbReference type="EMBL" id="OBX46270.1"/>
    </source>
</evidence>
<dbReference type="InterPro" id="IPR013418">
    <property type="entry name" value="CRISPR-assoc_prot_Cas7/Csd2"/>
</dbReference>
<dbReference type="Proteomes" id="UP000092611">
    <property type="component" value="Unassembled WGS sequence"/>
</dbReference>
<dbReference type="CDD" id="cd09689">
    <property type="entry name" value="Cas7_I-C"/>
    <property type="match status" value="1"/>
</dbReference>
<sequence length="288" mass="31944">MSAIQNRYEFVYFFDVTNGNPNGDPDAGNMPRLDPESSKGLVTDVCLKRKIRNFVEISSENEAGYEIYVKEKSVLNLQNKRAYEALGIESEAKKLPKDEAKARDITAWMCKNFFDIRTFGAVMTTEVNGGQVRGPVQLAFAQSIDPIVPLEVSITRMAVTKEQDLEKERTMGRKYIVPYALYRAHGFISANLAAKTGFSDDDLAKLWQALMLMFEHDRSAARGEMAARKLIVFKHDSALGSQPAHKLFDAVKVERVSGESGTPASGFGDYKISVISDGLNGVSVEELL</sequence>
<evidence type="ECO:0000313" key="2">
    <source>
        <dbReference type="Proteomes" id="UP000092611"/>
    </source>
</evidence>
<comment type="caution">
    <text evidence="1">The sequence shown here is derived from an EMBL/GenBank/DDBJ whole genome shotgun (WGS) entry which is preliminary data.</text>
</comment>
<dbReference type="EMBL" id="LZDL01000027">
    <property type="protein sequence ID" value="OBX46270.1"/>
    <property type="molecule type" value="Genomic_DNA"/>
</dbReference>
<organism evidence="1 2">
    <name type="scientific">Haemophilus haemolyticus</name>
    <dbReference type="NCBI Taxonomy" id="726"/>
    <lineage>
        <taxon>Bacteria</taxon>
        <taxon>Pseudomonadati</taxon>
        <taxon>Pseudomonadota</taxon>
        <taxon>Gammaproteobacteria</taxon>
        <taxon>Pasteurellales</taxon>
        <taxon>Pasteurellaceae</taxon>
        <taxon>Haemophilus</taxon>
    </lineage>
</organism>
<dbReference type="OrthoDB" id="9776792at2"/>
<gene>
    <name evidence="1" type="ORF">A9Z62_03270</name>
</gene>
<dbReference type="Pfam" id="PF05107">
    <property type="entry name" value="Cas_Cas7"/>
    <property type="match status" value="1"/>
</dbReference>
<accession>A0A1B8PE67</accession>
<dbReference type="NCBIfam" id="TIGR01595">
    <property type="entry name" value="cas_CT1132"/>
    <property type="match status" value="1"/>
</dbReference>
<dbReference type="AlphaFoldDB" id="A0A1B8PE67"/>
<dbReference type="InterPro" id="IPR006482">
    <property type="entry name" value="Cas7_Csh2/Csh2"/>
</dbReference>
<proteinExistence type="predicted"/>
<dbReference type="NCBIfam" id="TIGR02589">
    <property type="entry name" value="cas_Csd2"/>
    <property type="match status" value="1"/>
</dbReference>
<protein>
    <submittedName>
        <fullName evidence="1">Type I-C CRISPR-associated protein Cas7/Csd2</fullName>
    </submittedName>
</protein>
<dbReference type="GO" id="GO:0043571">
    <property type="term" value="P:maintenance of CRISPR repeat elements"/>
    <property type="evidence" value="ECO:0007669"/>
    <property type="project" value="InterPro"/>
</dbReference>